<evidence type="ECO:0000313" key="3">
    <source>
        <dbReference type="Proteomes" id="UP001151760"/>
    </source>
</evidence>
<reference evidence="2" key="2">
    <citation type="submission" date="2022-01" db="EMBL/GenBank/DDBJ databases">
        <authorList>
            <person name="Yamashiro T."/>
            <person name="Shiraishi A."/>
            <person name="Satake H."/>
            <person name="Nakayama K."/>
        </authorList>
    </citation>
    <scope>NUCLEOTIDE SEQUENCE</scope>
</reference>
<keyword evidence="3" id="KW-1185">Reference proteome</keyword>
<gene>
    <name evidence="2" type="ORF">Tco_0877529</name>
</gene>
<proteinExistence type="predicted"/>
<name>A0ABQ5BYJ2_9ASTR</name>
<feature type="compositionally biased region" description="Basic residues" evidence="1">
    <location>
        <begin position="453"/>
        <end position="464"/>
    </location>
</feature>
<dbReference type="Proteomes" id="UP001151760">
    <property type="component" value="Unassembled WGS sequence"/>
</dbReference>
<protein>
    <submittedName>
        <fullName evidence="2">Uncharacterized protein</fullName>
    </submittedName>
</protein>
<reference evidence="2" key="1">
    <citation type="journal article" date="2022" name="Int. J. Mol. Sci.">
        <title>Draft Genome of Tanacetum Coccineum: Genomic Comparison of Closely Related Tanacetum-Family Plants.</title>
        <authorList>
            <person name="Yamashiro T."/>
            <person name="Shiraishi A."/>
            <person name="Nakayama K."/>
            <person name="Satake H."/>
        </authorList>
    </citation>
    <scope>NUCLEOTIDE SEQUENCE</scope>
</reference>
<comment type="caution">
    <text evidence="2">The sequence shown here is derived from an EMBL/GenBank/DDBJ whole genome shotgun (WGS) entry which is preliminary data.</text>
</comment>
<organism evidence="2 3">
    <name type="scientific">Tanacetum coccineum</name>
    <dbReference type="NCBI Taxonomy" id="301880"/>
    <lineage>
        <taxon>Eukaryota</taxon>
        <taxon>Viridiplantae</taxon>
        <taxon>Streptophyta</taxon>
        <taxon>Embryophyta</taxon>
        <taxon>Tracheophyta</taxon>
        <taxon>Spermatophyta</taxon>
        <taxon>Magnoliopsida</taxon>
        <taxon>eudicotyledons</taxon>
        <taxon>Gunneridae</taxon>
        <taxon>Pentapetalae</taxon>
        <taxon>asterids</taxon>
        <taxon>campanulids</taxon>
        <taxon>Asterales</taxon>
        <taxon>Asteraceae</taxon>
        <taxon>Asteroideae</taxon>
        <taxon>Anthemideae</taxon>
        <taxon>Anthemidinae</taxon>
        <taxon>Tanacetum</taxon>
    </lineage>
</organism>
<dbReference type="EMBL" id="BQNB010013669">
    <property type="protein sequence ID" value="GJT18823.1"/>
    <property type="molecule type" value="Genomic_DNA"/>
</dbReference>
<accession>A0ABQ5BYJ2</accession>
<sequence length="564" mass="65271">MGTWCADMELGVLLELGGGWDCMGLGVCDETAASKQAVGGIVCDLFVSAHGEFLGKRGCVRPSSDLDTGSCTRAREVMIFCTIKSKPLALPWGRTPRLDSGVREPRVLMTCRSRLGQQMELLGDETYIVSLYYHIVDIFQIQFGREKSCLVTGLRFGVEYWADYNNKDDPIPFRRQVFSSAKDGILQFVLLGLEDRRGAPDWILRMQNVRRWPSLYATEPRRDVDKKTYSIFGFTWEFKTWILESFRVGANDYNKRHRRYPRIVARSSKRKFYRHMIRGFFHVSSRAYFDGRISEAERVPRHVNRQNHYEVPSELYREIEEQKRAVDQMLKKEAEREEMYEQMRKFMQDISVGSVRQGLIIVNQHYGLSDLSVFQSMQGGPSFFPTQGNHSFFEGAQMPSRSATPNWQTPMPSHPHDAGLFNPNILNRAKRKSRPSMYRRTPYMDLPPTTVLPKKRGDKTKNKGKNSNVSPLNLGNAFADDNVGEDDVMIMAERETGNYFMYENVDPSKVRREDYIDCKEFLLNPYDVYLDCHMMGYMVPDYFRQQLVPHLCMHGSHSLKRANQ</sequence>
<evidence type="ECO:0000256" key="1">
    <source>
        <dbReference type="SAM" id="MobiDB-lite"/>
    </source>
</evidence>
<feature type="region of interest" description="Disordered" evidence="1">
    <location>
        <begin position="431"/>
        <end position="473"/>
    </location>
</feature>
<evidence type="ECO:0000313" key="2">
    <source>
        <dbReference type="EMBL" id="GJT18823.1"/>
    </source>
</evidence>